<evidence type="ECO:0000256" key="6">
    <source>
        <dbReference type="ARBA" id="ARBA00022989"/>
    </source>
</evidence>
<dbReference type="InterPro" id="IPR011606">
    <property type="entry name" value="Brnchd-chn_aa_trnsp_permease"/>
</dbReference>
<keyword evidence="6" id="KW-1133">Transmembrane helix</keyword>
<dbReference type="GO" id="GO:1903785">
    <property type="term" value="P:L-valine transmembrane transport"/>
    <property type="evidence" value="ECO:0007669"/>
    <property type="project" value="TreeGrafter"/>
</dbReference>
<accession>A0A0Q0QUR7</accession>
<evidence type="ECO:0000256" key="2">
    <source>
        <dbReference type="ARBA" id="ARBA00010735"/>
    </source>
</evidence>
<keyword evidence="7" id="KW-0472">Membrane</keyword>
<evidence type="ECO:0000256" key="5">
    <source>
        <dbReference type="ARBA" id="ARBA00022692"/>
    </source>
</evidence>
<sequence>MTDTPRLRDGFLAAIPLILGYFPIAFSFGVAAIRAGLSPAEAVMFSVVIFAGAAQFLALALVTSGAPLLISAATLAAMNLRHVMYGPALLEKAGPAASTRFSWAWGWCLTDEVFGASLGALARGQRFSEGFIGGLGLGAYLSWIAGTAVGAATGGEALQAFPALDAGLDFMLPALFLALLLSILDRRQLGPVAVAIGATVLGSLLLSPTLGILAGIAAGAATGTLHKGRA</sequence>
<keyword evidence="3" id="KW-0813">Transport</keyword>
<dbReference type="AlphaFoldDB" id="A0A0Q0QUR7"/>
<dbReference type="RefSeq" id="WP_055212847.1">
    <property type="nucleotide sequence ID" value="NZ_CP061202.1"/>
</dbReference>
<evidence type="ECO:0000256" key="1">
    <source>
        <dbReference type="ARBA" id="ARBA00004651"/>
    </source>
</evidence>
<evidence type="ECO:0000313" key="8">
    <source>
        <dbReference type="EMBL" id="SDE47501.1"/>
    </source>
</evidence>
<comment type="subcellular location">
    <subcellularLocation>
        <location evidence="1">Cell membrane</location>
        <topology evidence="1">Multi-pass membrane protein</topology>
    </subcellularLocation>
</comment>
<dbReference type="PANTHER" id="PTHR34979:SF1">
    <property type="entry name" value="INNER MEMBRANE PROTEIN YGAZ"/>
    <property type="match status" value="1"/>
</dbReference>
<gene>
    <name evidence="8" type="ORF">SAMN04244550_00510</name>
</gene>
<reference evidence="8 9" key="1">
    <citation type="submission" date="2016-10" db="EMBL/GenBank/DDBJ databases">
        <authorList>
            <person name="de Groot N.N."/>
        </authorList>
    </citation>
    <scope>NUCLEOTIDE SEQUENCE [LARGE SCALE GENOMIC DNA]</scope>
    <source>
        <strain evidence="9">DSM 938 / 37b4</strain>
    </source>
</reference>
<proteinExistence type="inferred from homology"/>
<dbReference type="OrthoDB" id="9803444at2"/>
<dbReference type="GO" id="GO:0005886">
    <property type="term" value="C:plasma membrane"/>
    <property type="evidence" value="ECO:0007669"/>
    <property type="project" value="UniProtKB-SubCell"/>
</dbReference>
<evidence type="ECO:0000313" key="9">
    <source>
        <dbReference type="Proteomes" id="UP000183812"/>
    </source>
</evidence>
<evidence type="ECO:0000256" key="4">
    <source>
        <dbReference type="ARBA" id="ARBA00022475"/>
    </source>
</evidence>
<keyword evidence="5" id="KW-0812">Transmembrane</keyword>
<evidence type="ECO:0000256" key="3">
    <source>
        <dbReference type="ARBA" id="ARBA00022448"/>
    </source>
</evidence>
<comment type="similarity">
    <text evidence="2">Belongs to the AzlC family.</text>
</comment>
<protein>
    <submittedName>
        <fullName evidence="8">4-azaleucine resistance probable transporter AzlC</fullName>
    </submittedName>
</protein>
<keyword evidence="4" id="KW-1003">Cell membrane</keyword>
<dbReference type="Proteomes" id="UP000183812">
    <property type="component" value="Unassembled WGS sequence"/>
</dbReference>
<evidence type="ECO:0000256" key="7">
    <source>
        <dbReference type="ARBA" id="ARBA00023136"/>
    </source>
</evidence>
<dbReference type="PANTHER" id="PTHR34979">
    <property type="entry name" value="INNER MEMBRANE PROTEIN YGAZ"/>
    <property type="match status" value="1"/>
</dbReference>
<dbReference type="Pfam" id="PF03591">
    <property type="entry name" value="AzlC"/>
    <property type="match status" value="1"/>
</dbReference>
<organism evidence="8 9">
    <name type="scientific">Rhodobacter capsulatus</name>
    <name type="common">Rhodopseudomonas capsulata</name>
    <dbReference type="NCBI Taxonomy" id="1061"/>
    <lineage>
        <taxon>Bacteria</taxon>
        <taxon>Pseudomonadati</taxon>
        <taxon>Pseudomonadota</taxon>
        <taxon>Alphaproteobacteria</taxon>
        <taxon>Rhodobacterales</taxon>
        <taxon>Rhodobacter group</taxon>
        <taxon>Rhodobacter</taxon>
    </lineage>
</organism>
<name>A0A0Q0QUR7_RHOCA</name>
<dbReference type="EMBL" id="FNAY01000001">
    <property type="protein sequence ID" value="SDE47501.1"/>
    <property type="molecule type" value="Genomic_DNA"/>
</dbReference>